<reference evidence="2" key="1">
    <citation type="submission" date="2018-04" db="EMBL/GenBank/DDBJ databases">
        <title>Genomes of Endosymbiotic and Endophytic Bradyrhizobium Publication status.</title>
        <authorList>
            <person name="Guha S."/>
            <person name="Jorrin B."/>
            <person name="Sarkar M."/>
            <person name="Poole P.S."/>
            <person name="DasGupta M."/>
        </authorList>
    </citation>
    <scope>NUCLEOTIDE SEQUENCE</scope>
    <source>
        <strain evidence="2">WBOS16</strain>
    </source>
</reference>
<dbReference type="Gene3D" id="3.40.50.10540">
    <property type="entry name" value="Crotonobetainyl-coa:carnitine coa-transferase, domain 1"/>
    <property type="match status" value="1"/>
</dbReference>
<accession>A0AAE9NCE4</accession>
<evidence type="ECO:0000256" key="1">
    <source>
        <dbReference type="ARBA" id="ARBA00022679"/>
    </source>
</evidence>
<dbReference type="PANTHER" id="PTHR48207">
    <property type="entry name" value="SUCCINATE--HYDROXYMETHYLGLUTARATE COA-TRANSFERASE"/>
    <property type="match status" value="1"/>
</dbReference>
<proteinExistence type="predicted"/>
<dbReference type="GO" id="GO:0008410">
    <property type="term" value="F:CoA-transferase activity"/>
    <property type="evidence" value="ECO:0007669"/>
    <property type="project" value="TreeGrafter"/>
</dbReference>
<dbReference type="InterPro" id="IPR044855">
    <property type="entry name" value="CoA-Trfase_III_dom3_sf"/>
</dbReference>
<dbReference type="AlphaFoldDB" id="A0AAE9NCE4"/>
<dbReference type="EMBL" id="CP028989">
    <property type="protein sequence ID" value="UUO66470.1"/>
    <property type="molecule type" value="Genomic_DNA"/>
</dbReference>
<gene>
    <name evidence="2" type="ORF">DCM83_15535</name>
</gene>
<dbReference type="InterPro" id="IPR023606">
    <property type="entry name" value="CoA-Trfase_III_dom_1_sf"/>
</dbReference>
<dbReference type="RefSeq" id="WP_257177279.1">
    <property type="nucleotide sequence ID" value="NZ_CP028989.1"/>
</dbReference>
<dbReference type="InterPro" id="IPR003673">
    <property type="entry name" value="CoA-Trfase_fam_III"/>
</dbReference>
<dbReference type="Proteomes" id="UP001058872">
    <property type="component" value="Chromosome"/>
</dbReference>
<dbReference type="Gene3D" id="3.30.1540.10">
    <property type="entry name" value="formyl-coa transferase, domain 3"/>
    <property type="match status" value="1"/>
</dbReference>
<protein>
    <submittedName>
        <fullName evidence="2">Carnitine dehydratase</fullName>
    </submittedName>
</protein>
<dbReference type="PANTHER" id="PTHR48207:SF3">
    <property type="entry name" value="SUCCINATE--HYDROXYMETHYLGLUTARATE COA-TRANSFERASE"/>
    <property type="match status" value="1"/>
</dbReference>
<name>A0AAE9NCE4_9BRAD</name>
<dbReference type="Pfam" id="PF02515">
    <property type="entry name" value="CoA_transf_3"/>
    <property type="match status" value="1"/>
</dbReference>
<sequence length="398" mass="42735">MQLADKHEGTTTKAFAGLRVLDFSTTIAGPHCARMLADMGAEVIKIETEGGETMRTRPPLRNGCSTTFGQLNVGKKSVVLDLKSEDGREAVRRLAATSDILVENFRPGVMHRLRLDYDRLRAVNPRLIYCSISGYGQSGPSAELPAYAPVIHAASGYDMAHLAYQPGRNRPDYCGIYHADVVTGTYGFGAIASALYQRTVTGLGQHIDVSMLESMLSLTLTELQSAQFAVKPPPRPMFGPTETANGYVMITVASEKTFQGLMAVIGHGEWITDPRFSTYAPRRENWAEVMDGVEAWSRQLTTDACLAALGAAGVPASAYRTVAEALADPQLAHRQALTSVQDEGGSFKVLNLPFRMSGADTAPATTMAGLGEHTDALREEIGLADDAPIPTGKTAATR</sequence>
<organism evidence="2 3">
    <name type="scientific">Bradyrhizobium betae</name>
    <dbReference type="NCBI Taxonomy" id="244734"/>
    <lineage>
        <taxon>Bacteria</taxon>
        <taxon>Pseudomonadati</taxon>
        <taxon>Pseudomonadota</taxon>
        <taxon>Alphaproteobacteria</taxon>
        <taxon>Hyphomicrobiales</taxon>
        <taxon>Nitrobacteraceae</taxon>
        <taxon>Bradyrhizobium</taxon>
    </lineage>
</organism>
<dbReference type="SUPFAM" id="SSF89796">
    <property type="entry name" value="CoA-transferase family III (CaiB/BaiF)"/>
    <property type="match status" value="1"/>
</dbReference>
<evidence type="ECO:0000313" key="2">
    <source>
        <dbReference type="EMBL" id="UUO66470.1"/>
    </source>
</evidence>
<evidence type="ECO:0000313" key="3">
    <source>
        <dbReference type="Proteomes" id="UP001058872"/>
    </source>
</evidence>
<dbReference type="InterPro" id="IPR050483">
    <property type="entry name" value="CoA-transferase_III_domain"/>
</dbReference>
<keyword evidence="1" id="KW-0808">Transferase</keyword>